<proteinExistence type="predicted"/>
<dbReference type="SUPFAM" id="SSF46785">
    <property type="entry name" value="Winged helix' DNA-binding domain"/>
    <property type="match status" value="1"/>
</dbReference>
<feature type="transmembrane region" description="Helical" evidence="1">
    <location>
        <begin position="300"/>
        <end position="317"/>
    </location>
</feature>
<dbReference type="SUPFAM" id="SSF56235">
    <property type="entry name" value="N-terminal nucleophile aminohydrolases (Ntn hydrolases)"/>
    <property type="match status" value="1"/>
</dbReference>
<reference evidence="4" key="2">
    <citation type="submission" date="2021-04" db="EMBL/GenBank/DDBJ databases">
        <authorList>
            <person name="Gilroy R."/>
        </authorList>
    </citation>
    <scope>NUCLEOTIDE SEQUENCE</scope>
    <source>
        <strain evidence="4">ChiHjej12B11-1927</strain>
    </source>
</reference>
<feature type="domain" description="Peptidase C45 hydrolase" evidence="2">
    <location>
        <begin position="100"/>
        <end position="249"/>
    </location>
</feature>
<reference evidence="4" key="1">
    <citation type="journal article" date="2021" name="PeerJ">
        <title>Extensive microbial diversity within the chicken gut microbiome revealed by metagenomics and culture.</title>
        <authorList>
            <person name="Gilroy R."/>
            <person name="Ravi A."/>
            <person name="Getino M."/>
            <person name="Pursley I."/>
            <person name="Horton D.L."/>
            <person name="Alikhan N.F."/>
            <person name="Baker D."/>
            <person name="Gharbi K."/>
            <person name="Hall N."/>
            <person name="Watson M."/>
            <person name="Adriaenssens E.M."/>
            <person name="Foster-Nyarko E."/>
            <person name="Jarju S."/>
            <person name="Secka A."/>
            <person name="Antonio M."/>
            <person name="Oren A."/>
            <person name="Chaudhuri R.R."/>
            <person name="La Ragione R."/>
            <person name="Hildebrand F."/>
            <person name="Pallen M.J."/>
        </authorList>
    </citation>
    <scope>NUCLEOTIDE SEQUENCE</scope>
    <source>
        <strain evidence="4">ChiHjej12B11-1927</strain>
    </source>
</reference>
<dbReference type="InterPro" id="IPR036390">
    <property type="entry name" value="WH_DNA-bd_sf"/>
</dbReference>
<dbReference type="PANTHER" id="PTHR34180">
    <property type="entry name" value="PEPTIDASE C45"/>
    <property type="match status" value="1"/>
</dbReference>
<dbReference type="Pfam" id="PF03417">
    <property type="entry name" value="AAT"/>
    <property type="match status" value="1"/>
</dbReference>
<keyword evidence="1" id="KW-0812">Transmembrane</keyword>
<sequence>MNHLRFKGNHYEIGYRWGSLLAGHGNYILDQVPFPITEERIAFGRQCRPVYEKFFPEILEEIRGLSEGQKSSSEKLQAVLFSMYAMPPAGHCSCFSVSSKEQLFLGRNSDFLTEIEEFNKNVIYDFTSDSYGFNGNTTAFLEIEDGINERGLAVGMTSVFPKHIQPGMNSGMLLRFFLEKYSTVDEVIKWLHRIPIASAQTFTVADQMGDISVIECCADSIHIRKPEEGQPYVCAVNRFHSPELEKWNTGQKEILQGVYTRKIKEWCFNQINNRQQLWQNACRYENILQAAGKQCKERTISIWLIVFFMIGILSILLQQEKVTAPYLAEKFEVSRRTINRDIEDLCRAGIPVQTVQGPKGGISIMEGYKLDSTLLTSLDMQEILAGLRSLDSVSGTKHFAQLMEKLSAGSSVLIPGGQNILIDLSSWYKDSLAPT</sequence>
<dbReference type="NCBIfam" id="NF040521">
    <property type="entry name" value="C45_proenzyme"/>
    <property type="match status" value="1"/>
</dbReference>
<feature type="domain" description="Helix-turn-helix type 11" evidence="3">
    <location>
        <begin position="312"/>
        <end position="360"/>
    </location>
</feature>
<evidence type="ECO:0000313" key="4">
    <source>
        <dbReference type="EMBL" id="HIX38033.1"/>
    </source>
</evidence>
<dbReference type="InterPro" id="IPR036388">
    <property type="entry name" value="WH-like_DNA-bd_sf"/>
</dbReference>
<dbReference type="Proteomes" id="UP000824230">
    <property type="component" value="Unassembled WGS sequence"/>
</dbReference>
<protein>
    <submittedName>
        <fullName evidence="4">HTH domain-containing protein</fullName>
    </submittedName>
</protein>
<accession>A0A9D1VMZ3</accession>
<evidence type="ECO:0000259" key="3">
    <source>
        <dbReference type="Pfam" id="PF08279"/>
    </source>
</evidence>
<dbReference type="Pfam" id="PF08279">
    <property type="entry name" value="HTH_11"/>
    <property type="match status" value="1"/>
</dbReference>
<comment type="caution">
    <text evidence="4">The sequence shown here is derived from an EMBL/GenBank/DDBJ whole genome shotgun (WGS) entry which is preliminary data.</text>
</comment>
<evidence type="ECO:0000259" key="2">
    <source>
        <dbReference type="Pfam" id="PF03417"/>
    </source>
</evidence>
<dbReference type="AlphaFoldDB" id="A0A9D1VMZ3"/>
<dbReference type="InterPro" id="IPR029055">
    <property type="entry name" value="Ntn_hydrolases_N"/>
</dbReference>
<gene>
    <name evidence="4" type="ORF">H9738_09235</name>
</gene>
<evidence type="ECO:0000313" key="5">
    <source>
        <dbReference type="Proteomes" id="UP000824230"/>
    </source>
</evidence>
<dbReference type="InterPro" id="IPR047794">
    <property type="entry name" value="C45_proenzyme-like"/>
</dbReference>
<dbReference type="InterPro" id="IPR005079">
    <property type="entry name" value="Peptidase_C45_hydrolase"/>
</dbReference>
<dbReference type="Gene3D" id="3.60.60.10">
    <property type="entry name" value="Penicillin V Acylase, Chain A"/>
    <property type="match status" value="1"/>
</dbReference>
<dbReference type="EMBL" id="DXFG01000191">
    <property type="protein sequence ID" value="HIX38033.1"/>
    <property type="molecule type" value="Genomic_DNA"/>
</dbReference>
<organism evidence="4 5">
    <name type="scientific">Candidatus Blautia pullistercoris</name>
    <dbReference type="NCBI Taxonomy" id="2838499"/>
    <lineage>
        <taxon>Bacteria</taxon>
        <taxon>Bacillati</taxon>
        <taxon>Bacillota</taxon>
        <taxon>Clostridia</taxon>
        <taxon>Lachnospirales</taxon>
        <taxon>Lachnospiraceae</taxon>
        <taxon>Blautia</taxon>
    </lineage>
</organism>
<keyword evidence="1" id="KW-0472">Membrane</keyword>
<keyword evidence="1" id="KW-1133">Transmembrane helix</keyword>
<evidence type="ECO:0000256" key="1">
    <source>
        <dbReference type="SAM" id="Phobius"/>
    </source>
</evidence>
<name>A0A9D1VMZ3_9FIRM</name>
<dbReference type="InterPro" id="IPR013196">
    <property type="entry name" value="HTH_11"/>
</dbReference>
<dbReference type="PANTHER" id="PTHR34180:SF1">
    <property type="entry name" value="BETA-ALANYL-DOPAMINE_CARCININE HYDROLASE"/>
    <property type="match status" value="1"/>
</dbReference>
<dbReference type="InterPro" id="IPR047801">
    <property type="entry name" value="Peptidase_C45"/>
</dbReference>
<dbReference type="Gene3D" id="1.10.10.10">
    <property type="entry name" value="Winged helix-like DNA-binding domain superfamily/Winged helix DNA-binding domain"/>
    <property type="match status" value="1"/>
</dbReference>